<dbReference type="NCBIfam" id="NF028537">
    <property type="entry name" value="P_eth_NH2_trans"/>
    <property type="match status" value="1"/>
</dbReference>
<sequence length="579" mass="63189">MFGWHKSPMAVKSGPNGDPPERSLPTPDEKSPNSTMLPLISKRPVINSTLLAVLVALYLLGVANLTFWKEAWIGFANPVGFVAFAIATLAIFIGVMVGLSFKYVAKPLYIFAILSSSAASYFTDTFGTIINANMIENVLQTNSGEGGEFFTVNLLLHVLGFGILPCLLIAWVRVDYGGLASRLRFNVAVLAAMGVIAGALIGAQLSDVKAAVRRDFHVMTGALNPAGPVSSVIKVAVAAFRNRNAVRAPFGDDAKKGAWLAVKRKPVVAVIVAGESARAMNFSLNGYARNTNPELARRDVLNFSNVTSCGAETSISLPCMFSGYLRTEFSKDKALRRESLMDVFKHAGYDVNWWDNDSGSKGVADGVNYVSYMVKPDPDLCLSGTCQDDMFLGDLANLVVSAKQDTVVVLHQRGSHGPAYYLRYPDTFGPFKPDCRLYQPTDCSSEEIVNAYDNTIAYTDRFLARVIDLLTKHQDRVDGTMFYVSDHGESLGENGLYMHGAEYAIAPREQTHIPLIVWFSSDFAKLSGFDFACARARSAMPYSHDNVFDTLLGMLNVETRIYRAGLDIFSGCRAAEPRS</sequence>
<evidence type="ECO:0000313" key="13">
    <source>
        <dbReference type="Proteomes" id="UP000633219"/>
    </source>
</evidence>
<dbReference type="EMBL" id="JAEQNC010000027">
    <property type="protein sequence ID" value="MBL0375513.1"/>
    <property type="molecule type" value="Genomic_DNA"/>
</dbReference>
<evidence type="ECO:0000256" key="1">
    <source>
        <dbReference type="ARBA" id="ARBA00004429"/>
    </source>
</evidence>
<feature type="domain" description="Phosphoethanolamine transferase N-terminal" evidence="11">
    <location>
        <begin position="90"/>
        <end position="237"/>
    </location>
</feature>
<evidence type="ECO:0000256" key="2">
    <source>
        <dbReference type="ARBA" id="ARBA00022475"/>
    </source>
</evidence>
<feature type="transmembrane region" description="Helical" evidence="9">
    <location>
        <begin position="45"/>
        <end position="67"/>
    </location>
</feature>
<dbReference type="SUPFAM" id="SSF53649">
    <property type="entry name" value="Alkaline phosphatase-like"/>
    <property type="match status" value="1"/>
</dbReference>
<evidence type="ECO:0000256" key="4">
    <source>
        <dbReference type="ARBA" id="ARBA00022679"/>
    </source>
</evidence>
<dbReference type="InterPro" id="IPR040423">
    <property type="entry name" value="PEA_transferase"/>
</dbReference>
<dbReference type="RefSeq" id="WP_201664056.1">
    <property type="nucleotide sequence ID" value="NZ_JAEQNC010000027.1"/>
</dbReference>
<dbReference type="PANTHER" id="PTHR30443">
    <property type="entry name" value="INNER MEMBRANE PROTEIN"/>
    <property type="match status" value="1"/>
</dbReference>
<evidence type="ECO:0000256" key="7">
    <source>
        <dbReference type="ARBA" id="ARBA00023136"/>
    </source>
</evidence>
<keyword evidence="2" id="KW-1003">Cell membrane</keyword>
<dbReference type="InterPro" id="IPR058130">
    <property type="entry name" value="PEA_transf_C"/>
</dbReference>
<organism evidence="12 13">
    <name type="scientific">Rhizobium setariae</name>
    <dbReference type="NCBI Taxonomy" id="2801340"/>
    <lineage>
        <taxon>Bacteria</taxon>
        <taxon>Pseudomonadati</taxon>
        <taxon>Pseudomonadota</taxon>
        <taxon>Alphaproteobacteria</taxon>
        <taxon>Hyphomicrobiales</taxon>
        <taxon>Rhizobiaceae</taxon>
        <taxon>Rhizobium/Agrobacterium group</taxon>
        <taxon>Rhizobium</taxon>
    </lineage>
</organism>
<keyword evidence="13" id="KW-1185">Reference proteome</keyword>
<dbReference type="PANTHER" id="PTHR30443:SF0">
    <property type="entry name" value="PHOSPHOETHANOLAMINE TRANSFERASE EPTA"/>
    <property type="match status" value="1"/>
</dbReference>
<dbReference type="Pfam" id="PF00884">
    <property type="entry name" value="Sulfatase"/>
    <property type="match status" value="1"/>
</dbReference>
<dbReference type="Gene3D" id="3.40.720.10">
    <property type="entry name" value="Alkaline Phosphatase, subunit A"/>
    <property type="match status" value="1"/>
</dbReference>
<protein>
    <submittedName>
        <fullName evidence="12">Phosphoethanolamine--lipid A transferase</fullName>
    </submittedName>
</protein>
<feature type="transmembrane region" description="Helical" evidence="9">
    <location>
        <begin position="183"/>
        <end position="205"/>
    </location>
</feature>
<feature type="region of interest" description="Disordered" evidence="8">
    <location>
        <begin position="1"/>
        <end position="33"/>
    </location>
</feature>
<feature type="domain" description="Sulfatase N-terminal" evidence="10">
    <location>
        <begin position="270"/>
        <end position="556"/>
    </location>
</feature>
<comment type="subcellular location">
    <subcellularLocation>
        <location evidence="1">Cell inner membrane</location>
        <topology evidence="1">Multi-pass membrane protein</topology>
    </subcellularLocation>
</comment>
<evidence type="ECO:0000259" key="10">
    <source>
        <dbReference type="Pfam" id="PF00884"/>
    </source>
</evidence>
<dbReference type="GO" id="GO:0016776">
    <property type="term" value="F:phosphotransferase activity, phosphate group as acceptor"/>
    <property type="evidence" value="ECO:0007669"/>
    <property type="project" value="TreeGrafter"/>
</dbReference>
<evidence type="ECO:0000256" key="9">
    <source>
        <dbReference type="SAM" id="Phobius"/>
    </source>
</evidence>
<dbReference type="AlphaFoldDB" id="A0A936YTD9"/>
<evidence type="ECO:0000256" key="8">
    <source>
        <dbReference type="SAM" id="MobiDB-lite"/>
    </source>
</evidence>
<evidence type="ECO:0000256" key="5">
    <source>
        <dbReference type="ARBA" id="ARBA00022692"/>
    </source>
</evidence>
<feature type="transmembrane region" description="Helical" evidence="9">
    <location>
        <begin position="108"/>
        <end position="130"/>
    </location>
</feature>
<dbReference type="GO" id="GO:0009244">
    <property type="term" value="P:lipopolysaccharide core region biosynthetic process"/>
    <property type="evidence" value="ECO:0007669"/>
    <property type="project" value="TreeGrafter"/>
</dbReference>
<dbReference type="InterPro" id="IPR012549">
    <property type="entry name" value="EptA-like_N"/>
</dbReference>
<dbReference type="InterPro" id="IPR000917">
    <property type="entry name" value="Sulfatase_N"/>
</dbReference>
<evidence type="ECO:0000256" key="6">
    <source>
        <dbReference type="ARBA" id="ARBA00022989"/>
    </source>
</evidence>
<reference evidence="12" key="1">
    <citation type="submission" date="2021-01" db="EMBL/GenBank/DDBJ databases">
        <title>Rhizobium sp. strain KVB221 16S ribosomal RNA gene Genome sequencing and assembly.</title>
        <authorList>
            <person name="Kang M."/>
        </authorList>
    </citation>
    <scope>NUCLEOTIDE SEQUENCE</scope>
    <source>
        <strain evidence="12">KVB221</strain>
    </source>
</reference>
<feature type="transmembrane region" description="Helical" evidence="9">
    <location>
        <begin position="79"/>
        <end position="101"/>
    </location>
</feature>
<dbReference type="Pfam" id="PF08019">
    <property type="entry name" value="EptA_B_N"/>
    <property type="match status" value="1"/>
</dbReference>
<dbReference type="InterPro" id="IPR017850">
    <property type="entry name" value="Alkaline_phosphatase_core_sf"/>
</dbReference>
<comment type="caution">
    <text evidence="12">The sequence shown here is derived from an EMBL/GenBank/DDBJ whole genome shotgun (WGS) entry which is preliminary data.</text>
</comment>
<accession>A0A936YTD9</accession>
<evidence type="ECO:0000313" key="12">
    <source>
        <dbReference type="EMBL" id="MBL0375513.1"/>
    </source>
</evidence>
<feature type="transmembrane region" description="Helical" evidence="9">
    <location>
        <begin position="150"/>
        <end position="171"/>
    </location>
</feature>
<keyword evidence="6 9" id="KW-1133">Transmembrane helix</keyword>
<evidence type="ECO:0000259" key="11">
    <source>
        <dbReference type="Pfam" id="PF08019"/>
    </source>
</evidence>
<gene>
    <name evidence="12" type="ORF">JJB09_26245</name>
</gene>
<keyword evidence="3" id="KW-0997">Cell inner membrane</keyword>
<proteinExistence type="predicted"/>
<dbReference type="GO" id="GO:0005886">
    <property type="term" value="C:plasma membrane"/>
    <property type="evidence" value="ECO:0007669"/>
    <property type="project" value="UniProtKB-SubCell"/>
</dbReference>
<name>A0A936YTD9_9HYPH</name>
<keyword evidence="5 9" id="KW-0812">Transmembrane</keyword>
<dbReference type="Proteomes" id="UP000633219">
    <property type="component" value="Unassembled WGS sequence"/>
</dbReference>
<keyword evidence="4 12" id="KW-0808">Transferase</keyword>
<evidence type="ECO:0000256" key="3">
    <source>
        <dbReference type="ARBA" id="ARBA00022519"/>
    </source>
</evidence>
<keyword evidence="7 9" id="KW-0472">Membrane</keyword>
<dbReference type="CDD" id="cd16017">
    <property type="entry name" value="LptA"/>
    <property type="match status" value="1"/>
</dbReference>